<dbReference type="AlphaFoldDB" id="A0A507C2B1"/>
<reference evidence="7 8" key="1">
    <citation type="journal article" date="2019" name="Sci. Rep.">
        <title>Comparative genomics of chytrid fungi reveal insights into the obligate biotrophic and pathogenic lifestyle of Synchytrium endobioticum.</title>
        <authorList>
            <person name="van de Vossenberg B.T.L.H."/>
            <person name="Warris S."/>
            <person name="Nguyen H.D.T."/>
            <person name="van Gent-Pelzer M.P.E."/>
            <person name="Joly D.L."/>
            <person name="van de Geest H.C."/>
            <person name="Bonants P.J.M."/>
            <person name="Smith D.S."/>
            <person name="Levesque C.A."/>
            <person name="van der Lee T.A.J."/>
        </authorList>
    </citation>
    <scope>NUCLEOTIDE SEQUENCE [LARGE SCALE GENOMIC DNA]</scope>
    <source>
        <strain evidence="7 8">JEL517</strain>
    </source>
</reference>
<dbReference type="GO" id="GO:0004657">
    <property type="term" value="F:proline dehydrogenase activity"/>
    <property type="evidence" value="ECO:0007669"/>
    <property type="project" value="UniProtKB-EC"/>
</dbReference>
<dbReference type="InterPro" id="IPR015659">
    <property type="entry name" value="Proline_oxidase"/>
</dbReference>
<comment type="cofactor">
    <cofactor evidence="5">
        <name>FAD</name>
        <dbReference type="ChEBI" id="CHEBI:57692"/>
    </cofactor>
</comment>
<organism evidence="7 8">
    <name type="scientific">Synchytrium microbalum</name>
    <dbReference type="NCBI Taxonomy" id="1806994"/>
    <lineage>
        <taxon>Eukaryota</taxon>
        <taxon>Fungi</taxon>
        <taxon>Fungi incertae sedis</taxon>
        <taxon>Chytridiomycota</taxon>
        <taxon>Chytridiomycota incertae sedis</taxon>
        <taxon>Chytridiomycetes</taxon>
        <taxon>Synchytriales</taxon>
        <taxon>Synchytriaceae</taxon>
        <taxon>Synchytrium</taxon>
    </lineage>
</organism>
<dbReference type="EC" id="1.5.5.2" evidence="2 5"/>
<gene>
    <name evidence="7" type="ORF">SmJEL517_g01963</name>
</gene>
<dbReference type="GO" id="GO:0071949">
    <property type="term" value="F:FAD binding"/>
    <property type="evidence" value="ECO:0007669"/>
    <property type="project" value="TreeGrafter"/>
</dbReference>
<name>A0A507C2B1_9FUNG</name>
<evidence type="ECO:0000313" key="8">
    <source>
        <dbReference type="Proteomes" id="UP000319731"/>
    </source>
</evidence>
<keyword evidence="5" id="KW-0285">Flavoprotein</keyword>
<proteinExistence type="inferred from homology"/>
<comment type="catalytic activity">
    <reaction evidence="5">
        <text>L-proline + a quinone = (S)-1-pyrroline-5-carboxylate + a quinol + H(+)</text>
        <dbReference type="Rhea" id="RHEA:23784"/>
        <dbReference type="ChEBI" id="CHEBI:15378"/>
        <dbReference type="ChEBI" id="CHEBI:17388"/>
        <dbReference type="ChEBI" id="CHEBI:24646"/>
        <dbReference type="ChEBI" id="CHEBI:60039"/>
        <dbReference type="ChEBI" id="CHEBI:132124"/>
        <dbReference type="EC" id="1.5.5.2"/>
    </reaction>
</comment>
<accession>A0A507C2B1</accession>
<keyword evidence="4 5" id="KW-0642">Proline metabolism</keyword>
<evidence type="ECO:0000259" key="6">
    <source>
        <dbReference type="Pfam" id="PF01619"/>
    </source>
</evidence>
<dbReference type="RefSeq" id="XP_031026082.1">
    <property type="nucleotide sequence ID" value="XM_031167891.1"/>
</dbReference>
<dbReference type="GO" id="GO:0010133">
    <property type="term" value="P:L-proline catabolic process to L-glutamate"/>
    <property type="evidence" value="ECO:0007669"/>
    <property type="project" value="TreeGrafter"/>
</dbReference>
<dbReference type="Pfam" id="PF01619">
    <property type="entry name" value="Pro_dh"/>
    <property type="match status" value="1"/>
</dbReference>
<evidence type="ECO:0000313" key="7">
    <source>
        <dbReference type="EMBL" id="TPX35650.1"/>
    </source>
</evidence>
<evidence type="ECO:0000256" key="3">
    <source>
        <dbReference type="ARBA" id="ARBA00023002"/>
    </source>
</evidence>
<dbReference type="InterPro" id="IPR002872">
    <property type="entry name" value="Proline_DH_dom"/>
</dbReference>
<feature type="domain" description="Proline dehydrogenase" evidence="6">
    <location>
        <begin position="166"/>
        <end position="543"/>
    </location>
</feature>
<dbReference type="GO" id="GO:0005739">
    <property type="term" value="C:mitochondrion"/>
    <property type="evidence" value="ECO:0007669"/>
    <property type="project" value="TreeGrafter"/>
</dbReference>
<dbReference type="GeneID" id="42003188"/>
<keyword evidence="3 5" id="KW-0560">Oxidoreductase</keyword>
<dbReference type="Gene3D" id="3.20.20.220">
    <property type="match status" value="2"/>
</dbReference>
<keyword evidence="5" id="KW-0274">FAD</keyword>
<dbReference type="PANTHER" id="PTHR13914">
    <property type="entry name" value="PROLINE OXIDASE"/>
    <property type="match status" value="1"/>
</dbReference>
<dbReference type="Proteomes" id="UP000319731">
    <property type="component" value="Unassembled WGS sequence"/>
</dbReference>
<comment type="similarity">
    <text evidence="1 5">Belongs to the proline oxidase family.</text>
</comment>
<comment type="function">
    <text evidence="5">Converts proline to delta-1-pyrroline-5-carboxylate.</text>
</comment>
<evidence type="ECO:0000256" key="4">
    <source>
        <dbReference type="ARBA" id="ARBA00023062"/>
    </source>
</evidence>
<protein>
    <recommendedName>
        <fullName evidence="2 5">Proline dehydrogenase</fullName>
        <ecNumber evidence="2 5">1.5.5.2</ecNumber>
    </recommendedName>
</protein>
<evidence type="ECO:0000256" key="5">
    <source>
        <dbReference type="RuleBase" id="RU364054"/>
    </source>
</evidence>
<evidence type="ECO:0000256" key="1">
    <source>
        <dbReference type="ARBA" id="ARBA00005869"/>
    </source>
</evidence>
<dbReference type="EMBL" id="QEAO01000007">
    <property type="protein sequence ID" value="TPX35650.1"/>
    <property type="molecule type" value="Genomic_DNA"/>
</dbReference>
<comment type="caution">
    <text evidence="7">The sequence shown here is derived from an EMBL/GenBank/DDBJ whole genome shotgun (WGS) entry which is preliminary data.</text>
</comment>
<keyword evidence="8" id="KW-1185">Reference proteome</keyword>
<dbReference type="SUPFAM" id="SSF51730">
    <property type="entry name" value="FAD-linked oxidoreductase"/>
    <property type="match status" value="1"/>
</dbReference>
<sequence length="581" mass="64163">MRRYRAIPLLPILCRPSTTIHGLHQLPYHRSLTTIANKSQRRRSPFFQLFTTRTKTGILLAGGLLAAVSLAIPTTSPLPLSSTASSPTIERDILSSSRPYSTKSITEILNSLLVFKLCQMHTLVSWTPTLLKWSHALHIDPLVHGFIRNTFFKHFCGGEEMGEVNSTMAKFASLGIGSILDYAIEADSDAPQPTADEARAYASRCAKILKECIDVAASIPGSLIAVKVTALVPPQTLMDWSTALNSVHAAIQSTKDTITRDDILTGVQSVGATRDEAIKIYNSLNNQHAVDNVSLSQVFSVWHPEGRKLLSRIAKSDLEMFDDILMDLKGVCLYARERNVRVLIDAEQTYFQPAIDDVANGLAERINPPADANRGPVVFNTYQLYLKDALPRLKRDVERSMRSNYSFAIKMVRGAYMNSERRRAHENSYPDPINPSADATHTQYDTALSYLISHISRHPTSVSLVVASHNRDSIRHAISLMDEYGVDRRSGGVCFAQLMGMQDGVSSGLAVGGFASFKYIPWGKSIDAIPYLLRRAQENSALLGGVAEDVRNLEEELWRRVSEVALEARGRVAEAALVDGI</sequence>
<dbReference type="OrthoDB" id="5464at2759"/>
<dbReference type="PANTHER" id="PTHR13914:SF0">
    <property type="entry name" value="PROLINE DEHYDROGENASE 1, MITOCHONDRIAL"/>
    <property type="match status" value="1"/>
</dbReference>
<evidence type="ECO:0000256" key="2">
    <source>
        <dbReference type="ARBA" id="ARBA00012695"/>
    </source>
</evidence>
<dbReference type="STRING" id="1806994.A0A507C2B1"/>
<dbReference type="InterPro" id="IPR029041">
    <property type="entry name" value="FAD-linked_oxidoreductase-like"/>
</dbReference>